<evidence type="ECO:0000256" key="7">
    <source>
        <dbReference type="PROSITE-ProRule" id="PRU00782"/>
    </source>
</evidence>
<proteinExistence type="inferred from homology"/>
<feature type="region of interest" description="Disordered" evidence="9">
    <location>
        <begin position="76"/>
        <end position="107"/>
    </location>
</feature>
<dbReference type="Gene3D" id="1.20.58.530">
    <property type="match status" value="1"/>
</dbReference>
<dbReference type="Gene3D" id="1.20.120.720">
    <property type="entry name" value="Myosin VI head, motor domain, U50 subdomain"/>
    <property type="match status" value="1"/>
</dbReference>
<dbReference type="InterPro" id="IPR027417">
    <property type="entry name" value="P-loop_NTPase"/>
</dbReference>
<dbReference type="Gene3D" id="3.40.850.10">
    <property type="entry name" value="Kinesin motor domain"/>
    <property type="match status" value="1"/>
</dbReference>
<dbReference type="GO" id="GO:0007015">
    <property type="term" value="P:actin filament organization"/>
    <property type="evidence" value="ECO:0007669"/>
    <property type="project" value="TreeGrafter"/>
</dbReference>
<keyword evidence="1" id="KW-0150">Chloroplast</keyword>
<evidence type="ECO:0000256" key="3">
    <source>
        <dbReference type="ARBA" id="ARBA00022840"/>
    </source>
</evidence>
<reference evidence="11" key="1">
    <citation type="submission" date="2021-01" db="EMBL/GenBank/DDBJ databases">
        <title>Adiantum capillus-veneris genome.</title>
        <authorList>
            <person name="Fang Y."/>
            <person name="Liao Q."/>
        </authorList>
    </citation>
    <scope>NUCLEOTIDE SEQUENCE</scope>
    <source>
        <strain evidence="11">H3</strain>
        <tissue evidence="11">Leaf</tissue>
    </source>
</reference>
<accession>A0A9D4V342</accession>
<dbReference type="Gene3D" id="1.20.5.190">
    <property type="match status" value="1"/>
</dbReference>
<comment type="similarity">
    <text evidence="7">Belongs to the TRAFAC class myosin-kinesin ATPase superfamily. Myosin family.</text>
</comment>
<dbReference type="OrthoDB" id="190375at2759"/>
<dbReference type="PRINTS" id="PR00193">
    <property type="entry name" value="MYOSINHEAVY"/>
</dbReference>
<name>A0A9D4V342_ADICA</name>
<dbReference type="InterPro" id="IPR036961">
    <property type="entry name" value="Kinesin_motor_dom_sf"/>
</dbReference>
<evidence type="ECO:0000256" key="8">
    <source>
        <dbReference type="SAM" id="Coils"/>
    </source>
</evidence>
<keyword evidence="6 7" id="KW-0009">Actin-binding</keyword>
<evidence type="ECO:0000259" key="10">
    <source>
        <dbReference type="PROSITE" id="PS51456"/>
    </source>
</evidence>
<dbReference type="GO" id="GO:0016459">
    <property type="term" value="C:myosin complex"/>
    <property type="evidence" value="ECO:0007669"/>
    <property type="project" value="UniProtKB-KW"/>
</dbReference>
<dbReference type="Proteomes" id="UP000886520">
    <property type="component" value="Chromosome 6"/>
</dbReference>
<evidence type="ECO:0000313" key="11">
    <source>
        <dbReference type="EMBL" id="KAI5078437.1"/>
    </source>
</evidence>
<sequence>MARSTLELLLDSIKEREEEPPDHLPALPHRPTSRARLPSRKRTSALLLNTSSKQLHGRMQQTPLHVPDELRLHSNGNNHPEAHLALSNGDGFSHTFQNGYGKETENGDRFTENKARQNTMELLQTQELLSTSSKENRLCDKSGLPDSALLPKKQAPSPAYLSLKKRKRLLHILGLQKDSGVWFLNDENNWVIGIVQAAGDLDAPVVCRADDKLLEIPIEKLLPVNPEFLDRVDDLVQLSYIHEPAVFYVLQRRYELGMFCTRAGSSCIVFTPPKGDPLQSCSHSFEQSPLKDQDSMAVGCKWSPVHAIVDNAHHSLTKDWKDQSIIFGGECSAARTLSVQAVLERLISYGNNDELGKTLSNCNLILETFGNALIGSGVSASRYGKLVDLNFDKGGNICSAHVQLLFLEKSRVVCRAERECSYHIFYQLCEGADNDVREKFNLREAIHFNYLRSNTYVNGAHPCSDFKLLLNAFHVLGFTEKIQQEIFSLLGAILWLGNITSTAINNNEAADNAANLLNCSKRDLLEALGDNEDVSLARDALAGALYERLFKWLVAQINKTLKPKKVPDFKSITIADMQGFGFCKSDGLESLLVNYAQEHLQHFTRSHLLQQGEEIATCGGLRNHTTNSLSEDERIHFLEHELLPLIVSHEGLEESEPGFMRSAEKLLAGNPCCKQSHSKTFTVTHASGEATYNLDTFLKEMKAFSYTRSSQILQLCMDKLLEMGATNKNAYSQESFSEGFSMQQHGFLSGQERVLEMMQQLEDTEPHFIFCMARSESKFSQTLEQGYVVRQLRINEIIEAVTLCRSGYLVNYSHGLFAIRFGPLITPDIKKMRGSLAITAAVLHRLQVPSYMYQMGWTRIFLCSEQADRLEYARKQFLNNLISIQKTFRGFRIRKQLERQKLAVTHLQAFVRGWLVRKGFSRECETKVEIGNSVLQYMARTNLALEPSQDSLEDRNHLVKEGADGSSSTGHLADMQQDEYLPKERGDIMQVKSSHGYKERLQTMDSELALKKKEEEISLLQQSVKEYERKWMAYEAKMKSMEEMWQKQVTSLEQRLSVATKGSNTEESAYKTGDSDKAVLISTPPHYASARDTPETTSGEPDGVARNELDPSRSALDHLGKELEHRTQVFNDDARFLVEVKSGQIAANFKPDEELQKLRQRFEVWKKDYKGRLKETKGRDGGVGNKAIPRVFTAQSNRSEVGLEGGNIVKLTGLVIEDVSSRWQWQRKCGNDDWSFSVNLICSGAKGLAYGDGLPGGSGWVYNEGSLY</sequence>
<dbReference type="GO" id="GO:0000146">
    <property type="term" value="F:microfilament motor activity"/>
    <property type="evidence" value="ECO:0007669"/>
    <property type="project" value="TreeGrafter"/>
</dbReference>
<comment type="caution">
    <text evidence="7">Lacks conserved residue(s) required for the propagation of feature annotation.</text>
</comment>
<dbReference type="GO" id="GO:0016020">
    <property type="term" value="C:membrane"/>
    <property type="evidence" value="ECO:0007669"/>
    <property type="project" value="TreeGrafter"/>
</dbReference>
<dbReference type="Gene3D" id="1.10.10.820">
    <property type="match status" value="1"/>
</dbReference>
<dbReference type="PROSITE" id="PS50096">
    <property type="entry name" value="IQ"/>
    <property type="match status" value="2"/>
</dbReference>
<dbReference type="AlphaFoldDB" id="A0A9D4V342"/>
<dbReference type="Pfam" id="PF00063">
    <property type="entry name" value="Myosin_head"/>
    <property type="match status" value="1"/>
</dbReference>
<keyword evidence="5" id="KW-0505">Motor protein</keyword>
<dbReference type="InterPro" id="IPR000048">
    <property type="entry name" value="IQ_motif_EF-hand-BS"/>
</dbReference>
<protein>
    <recommendedName>
        <fullName evidence="10">Myosin motor domain-containing protein</fullName>
    </recommendedName>
</protein>
<dbReference type="InterPro" id="IPR001609">
    <property type="entry name" value="Myosin_head_motor_dom-like"/>
</dbReference>
<dbReference type="PANTHER" id="PTHR13140:SF706">
    <property type="entry name" value="DILUTE CLASS UNCONVENTIONAL MYOSIN, ISOFORM C"/>
    <property type="match status" value="1"/>
</dbReference>
<dbReference type="EMBL" id="JABFUD020000006">
    <property type="protein sequence ID" value="KAI5078437.1"/>
    <property type="molecule type" value="Genomic_DNA"/>
</dbReference>
<gene>
    <name evidence="11" type="ORF">GOP47_0006108</name>
</gene>
<organism evidence="11 12">
    <name type="scientific">Adiantum capillus-veneris</name>
    <name type="common">Maidenhair fern</name>
    <dbReference type="NCBI Taxonomy" id="13818"/>
    <lineage>
        <taxon>Eukaryota</taxon>
        <taxon>Viridiplantae</taxon>
        <taxon>Streptophyta</taxon>
        <taxon>Embryophyta</taxon>
        <taxon>Tracheophyta</taxon>
        <taxon>Polypodiopsida</taxon>
        <taxon>Polypodiidae</taxon>
        <taxon>Polypodiales</taxon>
        <taxon>Pteridineae</taxon>
        <taxon>Pteridaceae</taxon>
        <taxon>Vittarioideae</taxon>
        <taxon>Adiantum</taxon>
    </lineage>
</organism>
<evidence type="ECO:0000313" key="12">
    <source>
        <dbReference type="Proteomes" id="UP000886520"/>
    </source>
</evidence>
<keyword evidence="12" id="KW-1185">Reference proteome</keyword>
<dbReference type="GO" id="GO:0005524">
    <property type="term" value="F:ATP binding"/>
    <property type="evidence" value="ECO:0007669"/>
    <property type="project" value="UniProtKB-KW"/>
</dbReference>
<dbReference type="SUPFAM" id="SSF52540">
    <property type="entry name" value="P-loop containing nucleoside triphosphate hydrolases"/>
    <property type="match status" value="1"/>
</dbReference>
<dbReference type="Pfam" id="PF00612">
    <property type="entry name" value="IQ"/>
    <property type="match status" value="1"/>
</dbReference>
<feature type="region of interest" description="Actin-binding" evidence="7">
    <location>
        <begin position="754"/>
        <end position="776"/>
    </location>
</feature>
<keyword evidence="4 7" id="KW-0518">Myosin</keyword>
<evidence type="ECO:0000256" key="6">
    <source>
        <dbReference type="ARBA" id="ARBA00023203"/>
    </source>
</evidence>
<evidence type="ECO:0000256" key="1">
    <source>
        <dbReference type="ARBA" id="ARBA00022528"/>
    </source>
</evidence>
<feature type="domain" description="Myosin motor" evidence="10">
    <location>
        <begin position="230"/>
        <end position="875"/>
    </location>
</feature>
<feature type="region of interest" description="Disordered" evidence="9">
    <location>
        <begin position="13"/>
        <end position="41"/>
    </location>
</feature>
<comment type="caution">
    <text evidence="11">The sequence shown here is derived from an EMBL/GenBank/DDBJ whole genome shotgun (WGS) entry which is preliminary data.</text>
</comment>
<dbReference type="PROSITE" id="PS51456">
    <property type="entry name" value="MYOSIN_MOTOR"/>
    <property type="match status" value="1"/>
</dbReference>
<keyword evidence="3" id="KW-0067">ATP-binding</keyword>
<keyword evidence="8" id="KW-0175">Coiled coil</keyword>
<feature type="region of interest" description="Disordered" evidence="9">
    <location>
        <begin position="131"/>
        <end position="151"/>
    </location>
</feature>
<dbReference type="SMART" id="SM00015">
    <property type="entry name" value="IQ"/>
    <property type="match status" value="2"/>
</dbReference>
<dbReference type="PANTHER" id="PTHR13140">
    <property type="entry name" value="MYOSIN"/>
    <property type="match status" value="1"/>
</dbReference>
<feature type="compositionally biased region" description="Basic residues" evidence="9">
    <location>
        <begin position="31"/>
        <end position="41"/>
    </location>
</feature>
<dbReference type="GO" id="GO:0030048">
    <property type="term" value="P:actin filament-based movement"/>
    <property type="evidence" value="ECO:0007669"/>
    <property type="project" value="UniProtKB-ARBA"/>
</dbReference>
<dbReference type="Gene3D" id="6.20.240.20">
    <property type="match status" value="1"/>
</dbReference>
<dbReference type="SMART" id="SM00242">
    <property type="entry name" value="MYSc"/>
    <property type="match status" value="1"/>
</dbReference>
<feature type="region of interest" description="Disordered" evidence="9">
    <location>
        <begin position="1085"/>
        <end position="1110"/>
    </location>
</feature>
<evidence type="ECO:0000256" key="5">
    <source>
        <dbReference type="ARBA" id="ARBA00023175"/>
    </source>
</evidence>
<feature type="coiled-coil region" evidence="8">
    <location>
        <begin position="1010"/>
        <end position="1044"/>
    </location>
</feature>
<keyword evidence="2" id="KW-0547">Nucleotide-binding</keyword>
<dbReference type="GO" id="GO:0051015">
    <property type="term" value="F:actin filament binding"/>
    <property type="evidence" value="ECO:0007669"/>
    <property type="project" value="TreeGrafter"/>
</dbReference>
<dbReference type="GO" id="GO:0005737">
    <property type="term" value="C:cytoplasm"/>
    <property type="evidence" value="ECO:0007669"/>
    <property type="project" value="TreeGrafter"/>
</dbReference>
<keyword evidence="1" id="KW-0934">Plastid</keyword>
<evidence type="ECO:0000256" key="4">
    <source>
        <dbReference type="ARBA" id="ARBA00023123"/>
    </source>
</evidence>
<evidence type="ECO:0000256" key="2">
    <source>
        <dbReference type="ARBA" id="ARBA00022741"/>
    </source>
</evidence>
<evidence type="ECO:0000256" key="9">
    <source>
        <dbReference type="SAM" id="MobiDB-lite"/>
    </source>
</evidence>